<dbReference type="PROSITE" id="PS50309">
    <property type="entry name" value="DC"/>
    <property type="match status" value="1"/>
</dbReference>
<gene>
    <name evidence="2" type="ORF">BdWA1_001247</name>
</gene>
<protein>
    <submittedName>
        <fullName evidence="2">Bifunctional Doublecortin domain superfamily/Doublecortin domain</fullName>
    </submittedName>
</protein>
<dbReference type="InterPro" id="IPR036572">
    <property type="entry name" value="Doublecortin_dom_sf"/>
</dbReference>
<dbReference type="GeneID" id="94335545"/>
<dbReference type="SUPFAM" id="SSF89837">
    <property type="entry name" value="Doublecortin (DC)"/>
    <property type="match status" value="1"/>
</dbReference>
<reference evidence="2" key="1">
    <citation type="journal article" date="2023" name="Nat. Microbiol.">
        <title>Babesia duncani multi-omics identifies virulence factors and drug targets.</title>
        <authorList>
            <person name="Singh P."/>
            <person name="Lonardi S."/>
            <person name="Liang Q."/>
            <person name="Vydyam P."/>
            <person name="Khabirova E."/>
            <person name="Fang T."/>
            <person name="Gihaz S."/>
            <person name="Thekkiniath J."/>
            <person name="Munshi M."/>
            <person name="Abel S."/>
            <person name="Ciampossin L."/>
            <person name="Batugedara G."/>
            <person name="Gupta M."/>
            <person name="Lu X.M."/>
            <person name="Lenz T."/>
            <person name="Chakravarty S."/>
            <person name="Cornillot E."/>
            <person name="Hu Y."/>
            <person name="Ma W."/>
            <person name="Gonzalez L.M."/>
            <person name="Sanchez S."/>
            <person name="Estrada K."/>
            <person name="Sanchez-Flores A."/>
            <person name="Montero E."/>
            <person name="Harb O.S."/>
            <person name="Le Roch K.G."/>
            <person name="Mamoun C.B."/>
        </authorList>
    </citation>
    <scope>NUCLEOTIDE SEQUENCE</scope>
    <source>
        <strain evidence="2">WA1</strain>
    </source>
</reference>
<keyword evidence="3" id="KW-1185">Reference proteome</keyword>
<comment type="caution">
    <text evidence="2">The sequence shown here is derived from an EMBL/GenBank/DDBJ whole genome shotgun (WGS) entry which is preliminary data.</text>
</comment>
<feature type="domain" description="Doublecortin" evidence="1">
    <location>
        <begin position="207"/>
        <end position="280"/>
    </location>
</feature>
<dbReference type="AlphaFoldDB" id="A0AAD9PPF6"/>
<accession>A0AAD9PPF6</accession>
<proteinExistence type="predicted"/>
<evidence type="ECO:0000313" key="2">
    <source>
        <dbReference type="EMBL" id="KAK2198238.1"/>
    </source>
</evidence>
<dbReference type="GO" id="GO:0035556">
    <property type="term" value="P:intracellular signal transduction"/>
    <property type="evidence" value="ECO:0007669"/>
    <property type="project" value="InterPro"/>
</dbReference>
<dbReference type="RefSeq" id="XP_067805080.1">
    <property type="nucleotide sequence ID" value="XM_067946289.1"/>
</dbReference>
<dbReference type="CDD" id="cd01617">
    <property type="entry name" value="DCX"/>
    <property type="match status" value="1"/>
</dbReference>
<sequence>METFGPLASDYGYDSAESDEDLPLTEIDFTQPNVHLKQRVAAFCNVNAGAFNPDVCHFTQDGDILGEPRVENDLLVPYLTPPCPQTVDPVYENEVKVPMASKTQVSSTPAMKCSSGPIGMAPMPIDASAQWLSHELSIADWYYQQVQSGDACGNFETRDVFERLTDANFYTGIHRHPKPLGKIDKRFKLSPGTLGVQRFGVQITPPKLMWIYRNGDKFHKGTAMYLKPCIRSMSQVYQIASKTLELYAGPVRRIYDQELNVVRNIREIVNGGKYLLTSGEGPANLDRLGNFLSEWVIQDLN</sequence>
<dbReference type="Gene3D" id="3.10.20.230">
    <property type="entry name" value="Doublecortin domain"/>
    <property type="match status" value="1"/>
</dbReference>
<dbReference type="EMBL" id="JALLKP010000001">
    <property type="protein sequence ID" value="KAK2198238.1"/>
    <property type="molecule type" value="Genomic_DNA"/>
</dbReference>
<evidence type="ECO:0000313" key="3">
    <source>
        <dbReference type="Proteomes" id="UP001214638"/>
    </source>
</evidence>
<dbReference type="KEGG" id="bdw:94335545"/>
<evidence type="ECO:0000259" key="1">
    <source>
        <dbReference type="PROSITE" id="PS50309"/>
    </source>
</evidence>
<dbReference type="Proteomes" id="UP001214638">
    <property type="component" value="Unassembled WGS sequence"/>
</dbReference>
<organism evidence="2 3">
    <name type="scientific">Babesia duncani</name>
    <dbReference type="NCBI Taxonomy" id="323732"/>
    <lineage>
        <taxon>Eukaryota</taxon>
        <taxon>Sar</taxon>
        <taxon>Alveolata</taxon>
        <taxon>Apicomplexa</taxon>
        <taxon>Aconoidasida</taxon>
        <taxon>Piroplasmida</taxon>
        <taxon>Babesiidae</taxon>
        <taxon>Babesia</taxon>
    </lineage>
</organism>
<name>A0AAD9PPF6_9APIC</name>
<dbReference type="InterPro" id="IPR003533">
    <property type="entry name" value="Doublecortin_dom"/>
</dbReference>